<reference evidence="1 2" key="1">
    <citation type="submission" date="2016-03" db="EMBL/GenBank/DDBJ databases">
        <title>Comparative genomics of the ectomycorrhizal sister species Rhizopogon vinicolor and Rhizopogon vesiculosus (Basidiomycota: Boletales) reveals a divergence of the mating type B locus.</title>
        <authorList>
            <person name="Mujic A.B."/>
            <person name="Kuo A."/>
            <person name="Tritt A."/>
            <person name="Lipzen A."/>
            <person name="Chen C."/>
            <person name="Johnson J."/>
            <person name="Sharma A."/>
            <person name="Barry K."/>
            <person name="Grigoriev I.V."/>
            <person name="Spatafora J.W."/>
        </authorList>
    </citation>
    <scope>NUCLEOTIDE SEQUENCE [LARGE SCALE GENOMIC DNA]</scope>
    <source>
        <strain evidence="1 2">AM-OR11-056</strain>
    </source>
</reference>
<organism evidence="1 2">
    <name type="scientific">Rhizopogon vesiculosus</name>
    <dbReference type="NCBI Taxonomy" id="180088"/>
    <lineage>
        <taxon>Eukaryota</taxon>
        <taxon>Fungi</taxon>
        <taxon>Dikarya</taxon>
        <taxon>Basidiomycota</taxon>
        <taxon>Agaricomycotina</taxon>
        <taxon>Agaricomycetes</taxon>
        <taxon>Agaricomycetidae</taxon>
        <taxon>Boletales</taxon>
        <taxon>Suillineae</taxon>
        <taxon>Rhizopogonaceae</taxon>
        <taxon>Rhizopogon</taxon>
    </lineage>
</organism>
<gene>
    <name evidence="1" type="ORF">AZE42_12999</name>
</gene>
<dbReference type="EMBL" id="LVVM01006113">
    <property type="protein sequence ID" value="OJA08923.1"/>
    <property type="molecule type" value="Genomic_DNA"/>
</dbReference>
<evidence type="ECO:0000313" key="2">
    <source>
        <dbReference type="Proteomes" id="UP000183567"/>
    </source>
</evidence>
<dbReference type="STRING" id="180088.A0A1J8PM82"/>
<sequence>MNIPEPTQEEVYDYGLYLIDGLLRKNSRTLGSYPLMPESQMAVRWGIMEGNQLIAEQLRFHLDGNLQEFVDAGLPTLNKDQQ</sequence>
<dbReference type="AlphaFoldDB" id="A0A1J8PM82"/>
<comment type="caution">
    <text evidence="1">The sequence shown here is derived from an EMBL/GenBank/DDBJ whole genome shotgun (WGS) entry which is preliminary data.</text>
</comment>
<dbReference type="Proteomes" id="UP000183567">
    <property type="component" value="Unassembled WGS sequence"/>
</dbReference>
<evidence type="ECO:0000313" key="1">
    <source>
        <dbReference type="EMBL" id="OJA08923.1"/>
    </source>
</evidence>
<dbReference type="OrthoDB" id="2669609at2759"/>
<accession>A0A1J8PM82</accession>
<proteinExistence type="predicted"/>
<keyword evidence="2" id="KW-1185">Reference proteome</keyword>
<name>A0A1J8PM82_9AGAM</name>
<protein>
    <submittedName>
        <fullName evidence="1">Uncharacterized protein</fullName>
    </submittedName>
</protein>